<gene>
    <name evidence="2" type="ORF">GWK47_038705</name>
</gene>
<feature type="region of interest" description="Disordered" evidence="1">
    <location>
        <begin position="105"/>
        <end position="127"/>
    </location>
</feature>
<sequence length="127" mass="13474">MIIQVYQSTKNSGEEHKMENVSRHRQGHVCGGGGETRAAAALRQPPRHATATPASGGLLPSGRLNAVFGGYVQRGGARGQGVQCGYQQACCGGSTTHEHHTVYRRSDSGAGTCSPVSKNLRHARNRH</sequence>
<feature type="compositionally biased region" description="Basic and acidic residues" evidence="1">
    <location>
        <begin position="12"/>
        <end position="22"/>
    </location>
</feature>
<keyword evidence="3" id="KW-1185">Reference proteome</keyword>
<evidence type="ECO:0000313" key="3">
    <source>
        <dbReference type="Proteomes" id="UP000770661"/>
    </source>
</evidence>
<name>A0A8J5CLZ2_CHIOP</name>
<proteinExistence type="predicted"/>
<dbReference type="EMBL" id="JACEEZ010005649">
    <property type="protein sequence ID" value="KAG0725388.1"/>
    <property type="molecule type" value="Genomic_DNA"/>
</dbReference>
<feature type="region of interest" description="Disordered" evidence="1">
    <location>
        <begin position="6"/>
        <end position="34"/>
    </location>
</feature>
<comment type="caution">
    <text evidence="2">The sequence shown here is derived from an EMBL/GenBank/DDBJ whole genome shotgun (WGS) entry which is preliminary data.</text>
</comment>
<protein>
    <submittedName>
        <fullName evidence="2">Uncharacterized protein</fullName>
    </submittedName>
</protein>
<evidence type="ECO:0000313" key="2">
    <source>
        <dbReference type="EMBL" id="KAG0725388.1"/>
    </source>
</evidence>
<accession>A0A8J5CLZ2</accession>
<dbReference type="AlphaFoldDB" id="A0A8J5CLZ2"/>
<evidence type="ECO:0000256" key="1">
    <source>
        <dbReference type="SAM" id="MobiDB-lite"/>
    </source>
</evidence>
<dbReference type="Proteomes" id="UP000770661">
    <property type="component" value="Unassembled WGS sequence"/>
</dbReference>
<organism evidence="2 3">
    <name type="scientific">Chionoecetes opilio</name>
    <name type="common">Atlantic snow crab</name>
    <name type="synonym">Cancer opilio</name>
    <dbReference type="NCBI Taxonomy" id="41210"/>
    <lineage>
        <taxon>Eukaryota</taxon>
        <taxon>Metazoa</taxon>
        <taxon>Ecdysozoa</taxon>
        <taxon>Arthropoda</taxon>
        <taxon>Crustacea</taxon>
        <taxon>Multicrustacea</taxon>
        <taxon>Malacostraca</taxon>
        <taxon>Eumalacostraca</taxon>
        <taxon>Eucarida</taxon>
        <taxon>Decapoda</taxon>
        <taxon>Pleocyemata</taxon>
        <taxon>Brachyura</taxon>
        <taxon>Eubrachyura</taxon>
        <taxon>Majoidea</taxon>
        <taxon>Majidae</taxon>
        <taxon>Chionoecetes</taxon>
    </lineage>
</organism>
<reference evidence="2" key="1">
    <citation type="submission" date="2020-07" db="EMBL/GenBank/DDBJ databases">
        <title>The High-quality genome of the commercially important snow crab, Chionoecetes opilio.</title>
        <authorList>
            <person name="Jeong J.-H."/>
            <person name="Ryu S."/>
        </authorList>
    </citation>
    <scope>NUCLEOTIDE SEQUENCE</scope>
    <source>
        <strain evidence="2">MADBK_172401_WGS</strain>
        <tissue evidence="2">Digestive gland</tissue>
    </source>
</reference>